<accession>A0ABR1RHF1</accession>
<protein>
    <submittedName>
        <fullName evidence="1">Uncharacterized protein</fullName>
    </submittedName>
</protein>
<gene>
    <name evidence="1" type="ORF">PG991_009681</name>
</gene>
<evidence type="ECO:0000313" key="2">
    <source>
        <dbReference type="Proteomes" id="UP001396898"/>
    </source>
</evidence>
<dbReference type="EMBL" id="JAQQWI010000015">
    <property type="protein sequence ID" value="KAK8012306.1"/>
    <property type="molecule type" value="Genomic_DNA"/>
</dbReference>
<name>A0ABR1RHF1_9PEZI</name>
<organism evidence="1 2">
    <name type="scientific">Apiospora marii</name>
    <dbReference type="NCBI Taxonomy" id="335849"/>
    <lineage>
        <taxon>Eukaryota</taxon>
        <taxon>Fungi</taxon>
        <taxon>Dikarya</taxon>
        <taxon>Ascomycota</taxon>
        <taxon>Pezizomycotina</taxon>
        <taxon>Sordariomycetes</taxon>
        <taxon>Xylariomycetidae</taxon>
        <taxon>Amphisphaeriales</taxon>
        <taxon>Apiosporaceae</taxon>
        <taxon>Apiospora</taxon>
    </lineage>
</organism>
<keyword evidence="2" id="KW-1185">Reference proteome</keyword>
<proteinExistence type="predicted"/>
<evidence type="ECO:0000313" key="1">
    <source>
        <dbReference type="EMBL" id="KAK8012306.1"/>
    </source>
</evidence>
<dbReference type="Proteomes" id="UP001396898">
    <property type="component" value="Unassembled WGS sequence"/>
</dbReference>
<reference evidence="1 2" key="1">
    <citation type="submission" date="2023-01" db="EMBL/GenBank/DDBJ databases">
        <title>Analysis of 21 Apiospora genomes using comparative genomics revels a genus with tremendous synthesis potential of carbohydrate active enzymes and secondary metabolites.</title>
        <authorList>
            <person name="Sorensen T."/>
        </authorList>
    </citation>
    <scope>NUCLEOTIDE SEQUENCE [LARGE SCALE GENOMIC DNA]</scope>
    <source>
        <strain evidence="1 2">CBS 20057</strain>
    </source>
</reference>
<sequence length="139" mass="15391">MEDWDDCNVPEPDYNVMVIDSFGDDGDLNPTEMLPPFTPMNLDFDTTVNCVESTIHTTIPGIPSCQLGFWGSGNSDFVMVDADDTLQTVPAFPTNNMMPTTIPAPYSHGHPVLQALDVGCEMEVDSDMLMRPAQFEIHY</sequence>
<comment type="caution">
    <text evidence="1">The sequence shown here is derived from an EMBL/GenBank/DDBJ whole genome shotgun (WGS) entry which is preliminary data.</text>
</comment>